<proteinExistence type="predicted"/>
<dbReference type="InterPro" id="IPR003107">
    <property type="entry name" value="HAT"/>
</dbReference>
<comment type="subcellular location">
    <subcellularLocation>
        <location evidence="1">Nucleus</location>
    </subcellularLocation>
</comment>
<keyword evidence="4" id="KW-0732">Signal</keyword>
<protein>
    <recommendedName>
        <fullName evidence="5">Suppressor of forked domain-containing protein</fullName>
    </recommendedName>
</protein>
<evidence type="ECO:0000256" key="1">
    <source>
        <dbReference type="ARBA" id="ARBA00004123"/>
    </source>
</evidence>
<dbReference type="GO" id="GO:0005634">
    <property type="term" value="C:nucleus"/>
    <property type="evidence" value="ECO:0007669"/>
    <property type="project" value="UniProtKB-SubCell"/>
</dbReference>
<dbReference type="SMART" id="SM00386">
    <property type="entry name" value="HAT"/>
    <property type="match status" value="1"/>
</dbReference>
<dbReference type="GO" id="GO:0003729">
    <property type="term" value="F:mRNA binding"/>
    <property type="evidence" value="ECO:0007669"/>
    <property type="project" value="TreeGrafter"/>
</dbReference>
<dbReference type="PANTHER" id="PTHR19980:SF0">
    <property type="entry name" value="CLEAVAGE STIMULATION FACTOR SUBUNIT 3"/>
    <property type="match status" value="1"/>
</dbReference>
<dbReference type="Pfam" id="PF05843">
    <property type="entry name" value="Suf"/>
    <property type="match status" value="1"/>
</dbReference>
<sequence length="143" mass="16632">MIAVHMTRILYFVLLFVALSNAASDESTDDQVMASSSILTPERRIELNPFDIDAWNLILRESQARPIDQARNFYEKLVTQFPNAGRYWKAYIEHELACILRLFMSPRLSDNGRRHFFFRFFLFPFTIPRIINICSAAPTPVVS</sequence>
<evidence type="ECO:0000313" key="6">
    <source>
        <dbReference type="EMBL" id="KAJ1347137.1"/>
    </source>
</evidence>
<evidence type="ECO:0000313" key="7">
    <source>
        <dbReference type="Proteomes" id="UP001196413"/>
    </source>
</evidence>
<comment type="caution">
    <text evidence="6">The sequence shown here is derived from an EMBL/GenBank/DDBJ whole genome shotgun (WGS) entry which is preliminary data.</text>
</comment>
<dbReference type="InterPro" id="IPR045243">
    <property type="entry name" value="Rna14-like"/>
</dbReference>
<evidence type="ECO:0000259" key="5">
    <source>
        <dbReference type="Pfam" id="PF05843"/>
    </source>
</evidence>
<dbReference type="Gene3D" id="1.25.40.1040">
    <property type="match status" value="1"/>
</dbReference>
<evidence type="ECO:0000256" key="2">
    <source>
        <dbReference type="ARBA" id="ARBA00022737"/>
    </source>
</evidence>
<accession>A0AAD5MDP3</accession>
<evidence type="ECO:0000256" key="3">
    <source>
        <dbReference type="ARBA" id="ARBA00023242"/>
    </source>
</evidence>
<dbReference type="InterPro" id="IPR011990">
    <property type="entry name" value="TPR-like_helical_dom_sf"/>
</dbReference>
<name>A0AAD5MDP3_PARTN</name>
<evidence type="ECO:0000256" key="4">
    <source>
        <dbReference type="SAM" id="SignalP"/>
    </source>
</evidence>
<keyword evidence="2" id="KW-0677">Repeat</keyword>
<dbReference type="GO" id="GO:0031124">
    <property type="term" value="P:mRNA 3'-end processing"/>
    <property type="evidence" value="ECO:0007669"/>
    <property type="project" value="InterPro"/>
</dbReference>
<organism evidence="6 7">
    <name type="scientific">Parelaphostrongylus tenuis</name>
    <name type="common">Meningeal worm</name>
    <dbReference type="NCBI Taxonomy" id="148309"/>
    <lineage>
        <taxon>Eukaryota</taxon>
        <taxon>Metazoa</taxon>
        <taxon>Ecdysozoa</taxon>
        <taxon>Nematoda</taxon>
        <taxon>Chromadorea</taxon>
        <taxon>Rhabditida</taxon>
        <taxon>Rhabditina</taxon>
        <taxon>Rhabditomorpha</taxon>
        <taxon>Strongyloidea</taxon>
        <taxon>Metastrongylidae</taxon>
        <taxon>Parelaphostrongylus</taxon>
    </lineage>
</organism>
<dbReference type="PANTHER" id="PTHR19980">
    <property type="entry name" value="RNA CLEAVAGE STIMULATION FACTOR"/>
    <property type="match status" value="1"/>
</dbReference>
<reference evidence="6" key="1">
    <citation type="submission" date="2021-06" db="EMBL/GenBank/DDBJ databases">
        <title>Parelaphostrongylus tenuis whole genome reference sequence.</title>
        <authorList>
            <person name="Garwood T.J."/>
            <person name="Larsen P.A."/>
            <person name="Fountain-Jones N.M."/>
            <person name="Garbe J.R."/>
            <person name="Macchietto M.G."/>
            <person name="Kania S.A."/>
            <person name="Gerhold R.W."/>
            <person name="Richards J.E."/>
            <person name="Wolf T.M."/>
        </authorList>
    </citation>
    <scope>NUCLEOTIDE SEQUENCE</scope>
    <source>
        <strain evidence="6">MNPRO001-30</strain>
        <tissue evidence="6">Meninges</tissue>
    </source>
</reference>
<feature type="chain" id="PRO_5042114970" description="Suppressor of forked domain-containing protein" evidence="4">
    <location>
        <begin position="23"/>
        <end position="143"/>
    </location>
</feature>
<feature type="signal peptide" evidence="4">
    <location>
        <begin position="1"/>
        <end position="22"/>
    </location>
</feature>
<gene>
    <name evidence="6" type="ORF">KIN20_002113</name>
</gene>
<feature type="domain" description="Suppressor of forked" evidence="5">
    <location>
        <begin position="40"/>
        <end position="97"/>
    </location>
</feature>
<dbReference type="AlphaFoldDB" id="A0AAD5MDP3"/>
<keyword evidence="3" id="KW-0539">Nucleus</keyword>
<dbReference type="SUPFAM" id="SSF48452">
    <property type="entry name" value="TPR-like"/>
    <property type="match status" value="1"/>
</dbReference>
<dbReference type="EMBL" id="JAHQIW010000275">
    <property type="protein sequence ID" value="KAJ1347137.1"/>
    <property type="molecule type" value="Genomic_DNA"/>
</dbReference>
<dbReference type="InterPro" id="IPR008847">
    <property type="entry name" value="Suf"/>
</dbReference>
<keyword evidence="7" id="KW-1185">Reference proteome</keyword>
<dbReference type="Proteomes" id="UP001196413">
    <property type="component" value="Unassembled WGS sequence"/>
</dbReference>